<feature type="compositionally biased region" description="Polar residues" evidence="3">
    <location>
        <begin position="684"/>
        <end position="697"/>
    </location>
</feature>
<name>A0A6G0T9Q2_APHGL</name>
<gene>
    <name evidence="5" type="ORF">AGLY_012251</name>
</gene>
<feature type="compositionally biased region" description="Basic and acidic residues" evidence="3">
    <location>
        <begin position="914"/>
        <end position="929"/>
    </location>
</feature>
<dbReference type="SUPFAM" id="SSF57756">
    <property type="entry name" value="Retrovirus zinc finger-like domains"/>
    <property type="match status" value="1"/>
</dbReference>
<keyword evidence="1" id="KW-0479">Metal-binding</keyword>
<dbReference type="EMBL" id="VYZN01000048">
    <property type="protein sequence ID" value="KAE9528676.1"/>
    <property type="molecule type" value="Genomic_DNA"/>
</dbReference>
<feature type="region of interest" description="Disordered" evidence="3">
    <location>
        <begin position="673"/>
        <end position="699"/>
    </location>
</feature>
<feature type="region of interest" description="Disordered" evidence="3">
    <location>
        <begin position="911"/>
        <end position="941"/>
    </location>
</feature>
<dbReference type="SMART" id="SM00343">
    <property type="entry name" value="ZnF_C2HC"/>
    <property type="match status" value="2"/>
</dbReference>
<dbReference type="PANTHER" id="PTHR33273:SF4">
    <property type="entry name" value="ENDONUCLEASE_EXONUCLEASE_PHOSPHATASE DOMAIN-CONTAINING PROTEIN"/>
    <property type="match status" value="1"/>
</dbReference>
<evidence type="ECO:0000259" key="4">
    <source>
        <dbReference type="PROSITE" id="PS50158"/>
    </source>
</evidence>
<keyword evidence="1" id="KW-0863">Zinc-finger</keyword>
<reference evidence="5 6" key="1">
    <citation type="submission" date="2019-08" db="EMBL/GenBank/DDBJ databases">
        <title>The genome of the soybean aphid Biotype 1, its phylome, world population structure and adaptation to the North American continent.</title>
        <authorList>
            <person name="Giordano R."/>
            <person name="Donthu R.K."/>
            <person name="Hernandez A.G."/>
            <person name="Wright C.L."/>
            <person name="Zimin A.V."/>
        </authorList>
    </citation>
    <scope>NUCLEOTIDE SEQUENCE [LARGE SCALE GENOMIC DNA]</scope>
    <source>
        <tissue evidence="5">Whole aphids</tissue>
    </source>
</reference>
<feature type="region of interest" description="Disordered" evidence="3">
    <location>
        <begin position="474"/>
        <end position="504"/>
    </location>
</feature>
<dbReference type="OrthoDB" id="6612816at2759"/>
<accession>A0A6G0T9Q2</accession>
<organism evidence="5 6">
    <name type="scientific">Aphis glycines</name>
    <name type="common">Soybean aphid</name>
    <dbReference type="NCBI Taxonomy" id="307491"/>
    <lineage>
        <taxon>Eukaryota</taxon>
        <taxon>Metazoa</taxon>
        <taxon>Ecdysozoa</taxon>
        <taxon>Arthropoda</taxon>
        <taxon>Hexapoda</taxon>
        <taxon>Insecta</taxon>
        <taxon>Pterygota</taxon>
        <taxon>Neoptera</taxon>
        <taxon>Paraneoptera</taxon>
        <taxon>Hemiptera</taxon>
        <taxon>Sternorrhyncha</taxon>
        <taxon>Aphidomorpha</taxon>
        <taxon>Aphidoidea</taxon>
        <taxon>Aphididae</taxon>
        <taxon>Aphidini</taxon>
        <taxon>Aphis</taxon>
        <taxon>Aphis</taxon>
    </lineage>
</organism>
<dbReference type="InterPro" id="IPR005135">
    <property type="entry name" value="Endo/exonuclease/phosphatase"/>
</dbReference>
<dbReference type="GO" id="GO:0003824">
    <property type="term" value="F:catalytic activity"/>
    <property type="evidence" value="ECO:0007669"/>
    <property type="project" value="InterPro"/>
</dbReference>
<comment type="caution">
    <text evidence="5">The sequence shown here is derived from an EMBL/GenBank/DDBJ whole genome shotgun (WGS) entry which is preliminary data.</text>
</comment>
<evidence type="ECO:0000256" key="1">
    <source>
        <dbReference type="PROSITE-ProRule" id="PRU00047"/>
    </source>
</evidence>
<dbReference type="Gene3D" id="4.10.60.10">
    <property type="entry name" value="Zinc finger, CCHC-type"/>
    <property type="match status" value="1"/>
</dbReference>
<dbReference type="PROSITE" id="PS50158">
    <property type="entry name" value="ZF_CCHC"/>
    <property type="match status" value="1"/>
</dbReference>
<evidence type="ECO:0000313" key="5">
    <source>
        <dbReference type="EMBL" id="KAE9528676.1"/>
    </source>
</evidence>
<dbReference type="InterPro" id="IPR001878">
    <property type="entry name" value="Znf_CCHC"/>
</dbReference>
<dbReference type="Proteomes" id="UP000475862">
    <property type="component" value="Unassembled WGS sequence"/>
</dbReference>
<sequence>MDFLLRLERSIRSTTEDILLAGDFNAKHSEWGCPNNDRRGEALADLINAAGLVVCNKGNSCMFNKGTIIDLTFATPRIAQKTKDWMVLDEVSLSDHYYLSYERQINIKTPKIDVRRLGTALTPETLQLISNCSDADRKALALTQAVLTCREPERSGNKTRRSVDWWSPEVSALRRNANHLRRVYQRKKKRLCPDACAREETDAKKAKRELVTAIKSAKEAAWNRLCDQVQSDTWGLPYKLVMGKLIKQLPIPEITTPGRIQVASAYCTVSKEAIEVITSTAPLDLLAKSRKTIHDTRSNNGQPPVTEDIYTTWQERWNRSTKGRWTHRLIPVLEQWVNRKHGSTNFHVTQALTGHGCFPAYLDRFGKLDSSACWYCGHATDDAHHTIFQCEAWESRRSRANTLLGVAIDPDNMIQLMIRNAESWQVVENFITEGGVGPHGTATGGGLAPGVASASPIPTEGVPSMAPPVGNTTAETVVPSGTQRTMAPGGERITKPTSAPGGSADALPTLAERLAASRKTGLEQRPVDVEGRTRAELQKIMERKELEEMECVDRVERRLNAMIELVRLAKNVVKPVQAALAEAVDAYKLSLEARKERLVVRRYLTATNEAEEDQAQQQRGAAPKVDPSTNSMLMGIAQEVKALRNELNEMRSAREIINVDKEDGGSWTEVVRKKPSVKKPRTAQAATTPPSQMSATEPGNPVIRRIRTGSRPPAIVVDTGSNVDFPALAKKLKGMDSATVGNSITGMRKTRKGDLLLEVRGDQSAVDSVRSEVSRVVGNEVSVRLLQQRTLLEIRDIDEWSDRGDVEDSVARGAKVPKDLVNVLSLRPAHSRTQTAFVLLPASHASSVVDGGRLKINVVSCRVRLAAKRKARCYKCLAFGHESSQCADRPDRRDCCRRCGKAGHKAADCSSSIEESRSFQKQLDKESSKSQDNAGPPTDEQ</sequence>
<evidence type="ECO:0000313" key="6">
    <source>
        <dbReference type="Proteomes" id="UP000475862"/>
    </source>
</evidence>
<dbReference type="GO" id="GO:0003676">
    <property type="term" value="F:nucleic acid binding"/>
    <property type="evidence" value="ECO:0007669"/>
    <property type="project" value="InterPro"/>
</dbReference>
<evidence type="ECO:0000256" key="2">
    <source>
        <dbReference type="SAM" id="Coils"/>
    </source>
</evidence>
<dbReference type="PANTHER" id="PTHR33273">
    <property type="entry name" value="DOMAIN-CONTAINING PROTEIN, PUTATIVE-RELATED"/>
    <property type="match status" value="1"/>
</dbReference>
<dbReference type="GO" id="GO:0008270">
    <property type="term" value="F:zinc ion binding"/>
    <property type="evidence" value="ECO:0007669"/>
    <property type="project" value="UniProtKB-KW"/>
</dbReference>
<feature type="compositionally biased region" description="Polar residues" evidence="3">
    <location>
        <begin position="474"/>
        <end position="485"/>
    </location>
</feature>
<evidence type="ECO:0000256" key="3">
    <source>
        <dbReference type="SAM" id="MobiDB-lite"/>
    </source>
</evidence>
<dbReference type="SUPFAM" id="SSF56219">
    <property type="entry name" value="DNase I-like"/>
    <property type="match status" value="1"/>
</dbReference>
<keyword evidence="1" id="KW-0862">Zinc</keyword>
<feature type="domain" description="CCHC-type" evidence="4">
    <location>
        <begin position="896"/>
        <end position="909"/>
    </location>
</feature>
<keyword evidence="2" id="KW-0175">Coiled coil</keyword>
<feature type="coiled-coil region" evidence="2">
    <location>
        <begin position="633"/>
        <end position="660"/>
    </location>
</feature>
<dbReference type="InterPro" id="IPR036691">
    <property type="entry name" value="Endo/exonu/phosph_ase_sf"/>
</dbReference>
<proteinExistence type="predicted"/>
<feature type="region of interest" description="Disordered" evidence="3">
    <location>
        <begin position="609"/>
        <end position="629"/>
    </location>
</feature>
<dbReference type="InterPro" id="IPR036875">
    <property type="entry name" value="Znf_CCHC_sf"/>
</dbReference>
<dbReference type="AlphaFoldDB" id="A0A6G0T9Q2"/>
<protein>
    <recommendedName>
        <fullName evidence="4">CCHC-type domain-containing protein</fullName>
    </recommendedName>
</protein>
<dbReference type="Gene3D" id="3.60.10.10">
    <property type="entry name" value="Endonuclease/exonuclease/phosphatase"/>
    <property type="match status" value="1"/>
</dbReference>
<keyword evidence="6" id="KW-1185">Reference proteome</keyword>
<dbReference type="Pfam" id="PF14529">
    <property type="entry name" value="Exo_endo_phos_2"/>
    <property type="match status" value="1"/>
</dbReference>